<dbReference type="Proteomes" id="UP000248745">
    <property type="component" value="Unassembled WGS sequence"/>
</dbReference>
<evidence type="ECO:0000313" key="3">
    <source>
        <dbReference type="EMBL" id="PZF73292.1"/>
    </source>
</evidence>
<feature type="transmembrane region" description="Helical" evidence="1">
    <location>
        <begin position="42"/>
        <end position="63"/>
    </location>
</feature>
<reference evidence="3 4" key="1">
    <citation type="submission" date="2018-06" db="EMBL/GenBank/DDBJ databases">
        <title>Mucibacter soli gen. nov., sp. nov., a new member of the family Chitinophagaceae producing mucin.</title>
        <authorList>
            <person name="Kim M.-K."/>
            <person name="Park S."/>
            <person name="Kim T.-S."/>
            <person name="Joung Y."/>
            <person name="Han J.-H."/>
            <person name="Kim S.B."/>
        </authorList>
    </citation>
    <scope>NUCLEOTIDE SEQUENCE [LARGE SCALE GENOMIC DNA]</scope>
    <source>
        <strain evidence="3 4">R1-15</strain>
    </source>
</reference>
<keyword evidence="1" id="KW-1133">Transmembrane helix</keyword>
<protein>
    <submittedName>
        <fullName evidence="3">Gliding motility protein GldL</fullName>
    </submittedName>
</protein>
<dbReference type="AlphaFoldDB" id="A0A2W2AI89"/>
<feature type="transmembrane region" description="Helical" evidence="1">
    <location>
        <begin position="15"/>
        <end position="36"/>
    </location>
</feature>
<dbReference type="EMBL" id="QKTW01000014">
    <property type="protein sequence ID" value="PZF73292.1"/>
    <property type="molecule type" value="Genomic_DNA"/>
</dbReference>
<name>A0A2W2AI89_9BACT</name>
<comment type="caution">
    <text evidence="3">The sequence shown here is derived from an EMBL/GenBank/DDBJ whole genome shotgun (WGS) entry which is preliminary data.</text>
</comment>
<dbReference type="InterPro" id="IPR055087">
    <property type="entry name" value="GldL-like_N"/>
</dbReference>
<dbReference type="NCBIfam" id="TIGR03513">
    <property type="entry name" value="GldL_gliding"/>
    <property type="match status" value="1"/>
</dbReference>
<gene>
    <name evidence="3" type="ORF">DN068_08980</name>
</gene>
<organism evidence="3 4">
    <name type="scientific">Taibaiella soli</name>
    <dbReference type="NCBI Taxonomy" id="1649169"/>
    <lineage>
        <taxon>Bacteria</taxon>
        <taxon>Pseudomonadati</taxon>
        <taxon>Bacteroidota</taxon>
        <taxon>Chitinophagia</taxon>
        <taxon>Chitinophagales</taxon>
        <taxon>Chitinophagaceae</taxon>
        <taxon>Taibaiella</taxon>
    </lineage>
</organism>
<dbReference type="OrthoDB" id="1466660at2"/>
<evidence type="ECO:0000256" key="1">
    <source>
        <dbReference type="SAM" id="Phobius"/>
    </source>
</evidence>
<keyword evidence="4" id="KW-1185">Reference proteome</keyword>
<keyword evidence="1" id="KW-0472">Membrane</keyword>
<sequence length="282" mass="30573">MNSLALFFETKQGKYLKNLIIGLGASVVLLGALFKIQHWKGAGVMLTVGMCTEAFIFAILGLLPPHKDYYWERYYPNLDENPHVEAYRKGVKFQPPTAALGAAGGNGAGASATASLDKMLEEANVTPANLKRLNENFQKFGMTVDQMKDITDVTAATGTYSQAARETAEALGQMKGTFLGATQTMTAFNNAADDTAKFHQQVQVLSKNLGSLNQIYEVELQDAHNHLKAMNKFYSNLVSASDAMASSAEDAKAAKDQIGMLAKNLTVLNQIYGNMLTAMQGR</sequence>
<accession>A0A2W2AI89</accession>
<feature type="domain" description="Gliding motility protein GldL-like N-terminal" evidence="2">
    <location>
        <begin position="20"/>
        <end position="80"/>
    </location>
</feature>
<dbReference type="InterPro" id="IPR019852">
    <property type="entry name" value="Motility-assoc_prot_GldL"/>
</dbReference>
<dbReference type="RefSeq" id="WP_110998571.1">
    <property type="nucleotide sequence ID" value="NZ_QKTW01000014.1"/>
</dbReference>
<evidence type="ECO:0000313" key="4">
    <source>
        <dbReference type="Proteomes" id="UP000248745"/>
    </source>
</evidence>
<keyword evidence="1" id="KW-0812">Transmembrane</keyword>
<dbReference type="Pfam" id="PF22827">
    <property type="entry name" value="GldL_N"/>
    <property type="match status" value="1"/>
</dbReference>
<proteinExistence type="predicted"/>
<evidence type="ECO:0000259" key="2">
    <source>
        <dbReference type="Pfam" id="PF22827"/>
    </source>
</evidence>